<evidence type="ECO:0000256" key="8">
    <source>
        <dbReference type="ARBA" id="ARBA00022989"/>
    </source>
</evidence>
<keyword evidence="8 10" id="KW-1133">Transmembrane helix</keyword>
<evidence type="ECO:0000256" key="10">
    <source>
        <dbReference type="SAM" id="Phobius"/>
    </source>
</evidence>
<feature type="transmembrane region" description="Helical" evidence="10">
    <location>
        <begin position="27"/>
        <end position="49"/>
    </location>
</feature>
<dbReference type="PANTHER" id="PTHR24221">
    <property type="entry name" value="ATP-BINDING CASSETTE SUB-FAMILY B"/>
    <property type="match status" value="1"/>
</dbReference>
<feature type="domain" description="ABC transmembrane type-1" evidence="12">
    <location>
        <begin position="29"/>
        <end position="325"/>
    </location>
</feature>
<evidence type="ECO:0000313" key="13">
    <source>
        <dbReference type="EMBL" id="ASD29781.1"/>
    </source>
</evidence>
<feature type="domain" description="ABC transporter" evidence="11">
    <location>
        <begin position="361"/>
        <end position="594"/>
    </location>
</feature>
<dbReference type="PROSITE" id="PS50929">
    <property type="entry name" value="ABC_TM1F"/>
    <property type="match status" value="1"/>
</dbReference>
<dbReference type="GO" id="GO:0005524">
    <property type="term" value="F:ATP binding"/>
    <property type="evidence" value="ECO:0007669"/>
    <property type="project" value="UniProtKB-KW"/>
</dbReference>
<accession>A0AAC9X6M3</accession>
<dbReference type="GO" id="GO:0005886">
    <property type="term" value="C:plasma membrane"/>
    <property type="evidence" value="ECO:0007669"/>
    <property type="project" value="UniProtKB-SubCell"/>
</dbReference>
<evidence type="ECO:0000256" key="3">
    <source>
        <dbReference type="ARBA" id="ARBA00022448"/>
    </source>
</evidence>
<dbReference type="InterPro" id="IPR011527">
    <property type="entry name" value="ABC1_TM_dom"/>
</dbReference>
<gene>
    <name evidence="13" type="ORF">CEG42_00795</name>
</gene>
<dbReference type="Gene3D" id="3.40.50.300">
    <property type="entry name" value="P-loop containing nucleotide triphosphate hydrolases"/>
    <property type="match status" value="1"/>
</dbReference>
<evidence type="ECO:0000256" key="2">
    <source>
        <dbReference type="ARBA" id="ARBA00005417"/>
    </source>
</evidence>
<evidence type="ECO:0000256" key="5">
    <source>
        <dbReference type="ARBA" id="ARBA00022692"/>
    </source>
</evidence>
<name>A0AAC9X6M3_UREPR</name>
<dbReference type="GO" id="GO:0034040">
    <property type="term" value="F:ATPase-coupled lipid transmembrane transporter activity"/>
    <property type="evidence" value="ECO:0007669"/>
    <property type="project" value="TreeGrafter"/>
</dbReference>
<evidence type="ECO:0000259" key="12">
    <source>
        <dbReference type="PROSITE" id="PS50929"/>
    </source>
</evidence>
<evidence type="ECO:0000256" key="6">
    <source>
        <dbReference type="ARBA" id="ARBA00022741"/>
    </source>
</evidence>
<evidence type="ECO:0000256" key="4">
    <source>
        <dbReference type="ARBA" id="ARBA00022475"/>
    </source>
</evidence>
<feature type="transmembrane region" description="Helical" evidence="10">
    <location>
        <begin position="168"/>
        <end position="188"/>
    </location>
</feature>
<comment type="similarity">
    <text evidence="2">Belongs to the ABC transporter superfamily.</text>
</comment>
<keyword evidence="3" id="KW-0813">Transport</keyword>
<dbReference type="InterPro" id="IPR017871">
    <property type="entry name" value="ABC_transporter-like_CS"/>
</dbReference>
<feature type="transmembrane region" description="Helical" evidence="10">
    <location>
        <begin position="70"/>
        <end position="96"/>
    </location>
</feature>
<dbReference type="SUPFAM" id="SSF90123">
    <property type="entry name" value="ABC transporter transmembrane region"/>
    <property type="match status" value="1"/>
</dbReference>
<dbReference type="InterPro" id="IPR003439">
    <property type="entry name" value="ABC_transporter-like_ATP-bd"/>
</dbReference>
<dbReference type="GO" id="GO:0140359">
    <property type="term" value="F:ABC-type transporter activity"/>
    <property type="evidence" value="ECO:0007669"/>
    <property type="project" value="InterPro"/>
</dbReference>
<dbReference type="InterPro" id="IPR039421">
    <property type="entry name" value="Type_1_exporter"/>
</dbReference>
<dbReference type="InterPro" id="IPR003593">
    <property type="entry name" value="AAA+_ATPase"/>
</dbReference>
<keyword evidence="4" id="KW-1003">Cell membrane</keyword>
<dbReference type="GO" id="GO:0016887">
    <property type="term" value="F:ATP hydrolysis activity"/>
    <property type="evidence" value="ECO:0007669"/>
    <property type="project" value="InterPro"/>
</dbReference>
<keyword evidence="7 13" id="KW-0067">ATP-binding</keyword>
<sequence length="598" mass="68146">MSQQLQTNKPVSKLYLIYYYFKDFKKVFIGLSIAIIFWLSTTIAATFLLQETVDKYAIANGIVDTVVKMCAGLIGIYFFSFIFLLIINEFAIRISFKIESHLSMMVINRIRYLPMKYFDINKSGEIFTKTLSDPTSVQDGIVNFYIELNKAIFGAIGFGTALLITSPYIALIGIVIYVLVMLFNILIFKKSHQLMRIKRQNFGEMNGYIEEMIYGQNVVANFNEQVFFIKKLDNMIKKLYKNWIKAQYSSQIIFPWSIFSMRLMNAVLIVSYLLISIKGIHLPGLINNIDPTTNIISFGGLVSISLFGNFFCDNFSQLSNTIPIFIVARTSLAKIDEIVKTPNEINWNEKLIIDASQGIEVRFENVNFNYLKNTPTLKNINFVAKKNQRIAIIGPTGAGKTTITNLINKFYDINNGFIYFNDVDITNKSRESVREHISIVLQDPFLFSESIYENIKKGKMNATKEEIIAAAKKAQVHDLILSFPKDYATVIDEKQNLSQGQKQLITIARAIISDAKIIILDEATSSVDTQTEHKLQLAINNLLKGRTSFIVAHRLSTIINSDLILVIKDGEIIAQGNHDYLIKNSPFYQELYYANFNE</sequence>
<dbReference type="PROSITE" id="PS50893">
    <property type="entry name" value="ABC_TRANSPORTER_2"/>
    <property type="match status" value="1"/>
</dbReference>
<evidence type="ECO:0000256" key="1">
    <source>
        <dbReference type="ARBA" id="ARBA00004651"/>
    </source>
</evidence>
<evidence type="ECO:0000313" key="14">
    <source>
        <dbReference type="Proteomes" id="UP000197054"/>
    </source>
</evidence>
<dbReference type="AlphaFoldDB" id="A0AAC9X6M3"/>
<proteinExistence type="inferred from homology"/>
<keyword evidence="9 10" id="KW-0472">Membrane</keyword>
<protein>
    <submittedName>
        <fullName evidence="13">ABC transporter ATP-binding protein</fullName>
    </submittedName>
</protein>
<dbReference type="SUPFAM" id="SSF52540">
    <property type="entry name" value="P-loop containing nucleoside triphosphate hydrolases"/>
    <property type="match status" value="1"/>
</dbReference>
<dbReference type="FunFam" id="3.40.50.300:FF:000221">
    <property type="entry name" value="Multidrug ABC transporter ATP-binding protein"/>
    <property type="match status" value="1"/>
</dbReference>
<dbReference type="Pfam" id="PF00664">
    <property type="entry name" value="ABC_membrane"/>
    <property type="match status" value="1"/>
</dbReference>
<dbReference type="InterPro" id="IPR027417">
    <property type="entry name" value="P-loop_NTPase"/>
</dbReference>
<dbReference type="PROSITE" id="PS00211">
    <property type="entry name" value="ABC_TRANSPORTER_1"/>
    <property type="match status" value="1"/>
</dbReference>
<dbReference type="SMART" id="SM00382">
    <property type="entry name" value="AAA"/>
    <property type="match status" value="1"/>
</dbReference>
<comment type="subcellular location">
    <subcellularLocation>
        <location evidence="1">Cell membrane</location>
        <topology evidence="1">Multi-pass membrane protein</topology>
    </subcellularLocation>
</comment>
<dbReference type="Proteomes" id="UP000197054">
    <property type="component" value="Chromosome"/>
</dbReference>
<dbReference type="RefSeq" id="WP_006688508.1">
    <property type="nucleotide sequence ID" value="NZ_CAMQQM010000001.1"/>
</dbReference>
<keyword evidence="5 10" id="KW-0812">Transmembrane</keyword>
<reference evidence="13 14" key="1">
    <citation type="submission" date="2017-06" db="EMBL/GenBank/DDBJ databases">
        <title>Genome Sequencing and Comparative Genomics Analysis of Five Ureaplasma Urealyticums with Different Drug Resistance.</title>
        <authorList>
            <person name="Ma L."/>
            <person name="Jia T."/>
        </authorList>
    </citation>
    <scope>NUCLEOTIDE SEQUENCE [LARGE SCALE GENOMIC DNA]</scope>
    <source>
        <strain evidence="14">hebnu uu3</strain>
    </source>
</reference>
<dbReference type="EMBL" id="CP021991">
    <property type="protein sequence ID" value="ASD29781.1"/>
    <property type="molecule type" value="Genomic_DNA"/>
</dbReference>
<evidence type="ECO:0000259" key="11">
    <source>
        <dbReference type="PROSITE" id="PS50893"/>
    </source>
</evidence>
<dbReference type="InterPro" id="IPR036640">
    <property type="entry name" value="ABC1_TM_sf"/>
</dbReference>
<feature type="transmembrane region" description="Helical" evidence="10">
    <location>
        <begin position="253"/>
        <end position="275"/>
    </location>
</feature>
<keyword evidence="6" id="KW-0547">Nucleotide-binding</keyword>
<organism evidence="13 14">
    <name type="scientific">Ureaplasma parvum</name>
    <name type="common">Ureaplasma urealyticum biotype 1</name>
    <dbReference type="NCBI Taxonomy" id="134821"/>
    <lineage>
        <taxon>Bacteria</taxon>
        <taxon>Bacillati</taxon>
        <taxon>Mycoplasmatota</taxon>
        <taxon>Mycoplasmoidales</taxon>
        <taxon>Mycoplasmoidaceae</taxon>
        <taxon>Ureaplasma</taxon>
    </lineage>
</organism>
<dbReference type="PANTHER" id="PTHR24221:SF654">
    <property type="entry name" value="ATP-BINDING CASSETTE SUB-FAMILY B MEMBER 6"/>
    <property type="match status" value="1"/>
</dbReference>
<dbReference type="Pfam" id="PF00005">
    <property type="entry name" value="ABC_tran"/>
    <property type="match status" value="1"/>
</dbReference>
<dbReference type="Gene3D" id="1.20.1560.10">
    <property type="entry name" value="ABC transporter type 1, transmembrane domain"/>
    <property type="match status" value="1"/>
</dbReference>
<evidence type="ECO:0000256" key="7">
    <source>
        <dbReference type="ARBA" id="ARBA00022840"/>
    </source>
</evidence>
<evidence type="ECO:0000256" key="9">
    <source>
        <dbReference type="ARBA" id="ARBA00023136"/>
    </source>
</evidence>